<dbReference type="EMBL" id="JAFBMS010000209">
    <property type="protein sequence ID" value="KAG9333242.1"/>
    <property type="molecule type" value="Genomic_DNA"/>
</dbReference>
<comment type="caution">
    <text evidence="2">The sequence shown here is derived from an EMBL/GenBank/DDBJ whole genome shotgun (WGS) entry which is preliminary data.</text>
</comment>
<name>A0A8T2N6D2_9TELE</name>
<dbReference type="AlphaFoldDB" id="A0A8T2N6D2"/>
<accession>A0A8T2N6D2</accession>
<feature type="region of interest" description="Disordered" evidence="1">
    <location>
        <begin position="1"/>
        <end position="26"/>
    </location>
</feature>
<gene>
    <name evidence="2" type="ORF">JZ751_012962</name>
</gene>
<protein>
    <submittedName>
        <fullName evidence="2">Uncharacterized protein</fullName>
    </submittedName>
</protein>
<reference evidence="2" key="1">
    <citation type="thesis" date="2021" institute="BYU ScholarsArchive" country="Provo, UT, USA">
        <title>Applications of and Algorithms for Genome Assembly and Genomic Analyses with an Emphasis on Marine Teleosts.</title>
        <authorList>
            <person name="Pickett B.D."/>
        </authorList>
    </citation>
    <scope>NUCLEOTIDE SEQUENCE</scope>
    <source>
        <strain evidence="2">HI-2016</strain>
    </source>
</reference>
<keyword evidence="3" id="KW-1185">Reference proteome</keyword>
<evidence type="ECO:0000256" key="1">
    <source>
        <dbReference type="SAM" id="MobiDB-lite"/>
    </source>
</evidence>
<organism evidence="2 3">
    <name type="scientific">Albula glossodonta</name>
    <name type="common">roundjaw bonefish</name>
    <dbReference type="NCBI Taxonomy" id="121402"/>
    <lineage>
        <taxon>Eukaryota</taxon>
        <taxon>Metazoa</taxon>
        <taxon>Chordata</taxon>
        <taxon>Craniata</taxon>
        <taxon>Vertebrata</taxon>
        <taxon>Euteleostomi</taxon>
        <taxon>Actinopterygii</taxon>
        <taxon>Neopterygii</taxon>
        <taxon>Teleostei</taxon>
        <taxon>Albuliformes</taxon>
        <taxon>Albulidae</taxon>
        <taxon>Albula</taxon>
    </lineage>
</organism>
<dbReference type="Proteomes" id="UP000824540">
    <property type="component" value="Unassembled WGS sequence"/>
</dbReference>
<sequence>MSLFKRPAVSRPSVTDRPAGCCSNSVSPPEALEQNYSRATTTFPPTVSHMLAGLRFLLCGWQQSVSDSCPCGQG</sequence>
<proteinExistence type="predicted"/>
<evidence type="ECO:0000313" key="2">
    <source>
        <dbReference type="EMBL" id="KAG9333242.1"/>
    </source>
</evidence>
<evidence type="ECO:0000313" key="3">
    <source>
        <dbReference type="Proteomes" id="UP000824540"/>
    </source>
</evidence>